<reference evidence="1 2" key="1">
    <citation type="journal article" date="2024" name="BMC Biol.">
        <title>Comparative genomics of Ascetosporea gives new insight into the evolutionary basis for animal parasitism in Rhizaria.</title>
        <authorList>
            <person name="Hiltunen Thoren M."/>
            <person name="Onut-Brannstrom I."/>
            <person name="Alfjorden A."/>
            <person name="Peckova H."/>
            <person name="Swords F."/>
            <person name="Hooper C."/>
            <person name="Holzer A.S."/>
            <person name="Bass D."/>
            <person name="Burki F."/>
        </authorList>
    </citation>
    <scope>NUCLEOTIDE SEQUENCE [LARGE SCALE GENOMIC DNA]</scope>
    <source>
        <strain evidence="1">20-A016</strain>
    </source>
</reference>
<keyword evidence="2" id="KW-1185">Reference proteome</keyword>
<sequence>MDVQEQEKHKLRKLYDEFSRIKENMNKEQCEELNAANPDFERELMQRKSDLKREHEAVIIAGISQEIVPRA</sequence>
<evidence type="ECO:0000313" key="1">
    <source>
        <dbReference type="EMBL" id="MES1923302.1"/>
    </source>
</evidence>
<protein>
    <submittedName>
        <fullName evidence="1">Uncharacterized protein</fullName>
    </submittedName>
</protein>
<comment type="caution">
    <text evidence="1">The sequence shown here is derived from an EMBL/GenBank/DDBJ whole genome shotgun (WGS) entry which is preliminary data.</text>
</comment>
<dbReference type="Proteomes" id="UP001439008">
    <property type="component" value="Unassembled WGS sequence"/>
</dbReference>
<name>A0ABV2AV77_9EUKA</name>
<accession>A0ABV2AV77</accession>
<proteinExistence type="predicted"/>
<evidence type="ECO:0000313" key="2">
    <source>
        <dbReference type="Proteomes" id="UP001439008"/>
    </source>
</evidence>
<organism evidence="1 2">
    <name type="scientific">Bonamia ostreae</name>
    <dbReference type="NCBI Taxonomy" id="126728"/>
    <lineage>
        <taxon>Eukaryota</taxon>
        <taxon>Sar</taxon>
        <taxon>Rhizaria</taxon>
        <taxon>Endomyxa</taxon>
        <taxon>Ascetosporea</taxon>
        <taxon>Haplosporida</taxon>
        <taxon>Bonamia</taxon>
    </lineage>
</organism>
<dbReference type="EMBL" id="JBDODL010005538">
    <property type="protein sequence ID" value="MES1923302.1"/>
    <property type="molecule type" value="Genomic_DNA"/>
</dbReference>
<gene>
    <name evidence="1" type="ORF">MHBO_004854</name>
</gene>